<dbReference type="RefSeq" id="WP_200311591.1">
    <property type="nucleotide sequence ID" value="NZ_JAENIM010000039.1"/>
</dbReference>
<sequence>MYCPRCLQRIHRGANDCPHCDFSLPVLLAELDDAQLVGPCLSDSAGALKAKERRALNHLLERFRYQFPQVSVAVHFETLPFETDLRERAFFLQNGYQCSGSDVPVEQSLTVLLDMEKKEITMCYGYAFEEMLSEQMTFDLLVKTHPYLLQSQYLRAIKVLLVAVAKVLRRSGKRIWRSSND</sequence>
<dbReference type="Proteomes" id="UP000624703">
    <property type="component" value="Unassembled WGS sequence"/>
</dbReference>
<name>A0A8J7SJU5_9BACT</name>
<evidence type="ECO:0000259" key="1">
    <source>
        <dbReference type="Pfam" id="PF04536"/>
    </source>
</evidence>
<protein>
    <submittedName>
        <fullName evidence="2">TPM domain-containing protein</fullName>
    </submittedName>
</protein>
<evidence type="ECO:0000313" key="2">
    <source>
        <dbReference type="EMBL" id="MBK1791594.1"/>
    </source>
</evidence>
<dbReference type="InterPro" id="IPR007621">
    <property type="entry name" value="TPM_dom"/>
</dbReference>
<proteinExistence type="predicted"/>
<keyword evidence="3" id="KW-1185">Reference proteome</keyword>
<organism evidence="2 3">
    <name type="scientific">Persicirhabdus sediminis</name>
    <dbReference type="NCBI Taxonomy" id="454144"/>
    <lineage>
        <taxon>Bacteria</taxon>
        <taxon>Pseudomonadati</taxon>
        <taxon>Verrucomicrobiota</taxon>
        <taxon>Verrucomicrobiia</taxon>
        <taxon>Verrucomicrobiales</taxon>
        <taxon>Verrucomicrobiaceae</taxon>
        <taxon>Persicirhabdus</taxon>
    </lineage>
</organism>
<dbReference type="Gene3D" id="3.10.310.50">
    <property type="match status" value="1"/>
</dbReference>
<comment type="caution">
    <text evidence="2">The sequence shown here is derived from an EMBL/GenBank/DDBJ whole genome shotgun (WGS) entry which is preliminary data.</text>
</comment>
<feature type="domain" description="TPM" evidence="1">
    <location>
        <begin position="42"/>
        <end position="164"/>
    </location>
</feature>
<gene>
    <name evidence="2" type="ORF">JIN82_10565</name>
</gene>
<evidence type="ECO:0000313" key="3">
    <source>
        <dbReference type="Proteomes" id="UP000624703"/>
    </source>
</evidence>
<reference evidence="2" key="1">
    <citation type="submission" date="2021-01" db="EMBL/GenBank/DDBJ databases">
        <title>Modified the classification status of verrucomicrobia.</title>
        <authorList>
            <person name="Feng X."/>
        </authorList>
    </citation>
    <scope>NUCLEOTIDE SEQUENCE</scope>
    <source>
        <strain evidence="2">_KCTC 22039</strain>
    </source>
</reference>
<accession>A0A8J7SJU5</accession>
<dbReference type="Pfam" id="PF04536">
    <property type="entry name" value="TPM_phosphatase"/>
    <property type="match status" value="1"/>
</dbReference>
<dbReference type="EMBL" id="JAENIM010000039">
    <property type="protein sequence ID" value="MBK1791594.1"/>
    <property type="molecule type" value="Genomic_DNA"/>
</dbReference>
<dbReference type="AlphaFoldDB" id="A0A8J7SJU5"/>